<evidence type="ECO:0000313" key="3">
    <source>
        <dbReference type="Proteomes" id="UP001303115"/>
    </source>
</evidence>
<sequence>MLTPVSRSLLGQRLPRMAPRARVPRLRCAISQMPFQARAIFATFPATMHYYSPHRLSSLFDCREKDSRPDDLRDEAVYVADDGLVYPRTVSNGAVFMPNTFWMQELARMYFDQYYLDLVDEGKQVEEPYIYTVAKGTPVPSRLILVHEHKELFSLQPSEQGMSLNDLNRSLDEFYDKYALKKAADEWLGEHPLRECIDGADEQTWMAK</sequence>
<proteinExistence type="predicted"/>
<reference evidence="3" key="1">
    <citation type="journal article" date="2023" name="Mol. Phylogenet. Evol.">
        <title>Genome-scale phylogeny and comparative genomics of the fungal order Sordariales.</title>
        <authorList>
            <person name="Hensen N."/>
            <person name="Bonometti L."/>
            <person name="Westerberg I."/>
            <person name="Brannstrom I.O."/>
            <person name="Guillou S."/>
            <person name="Cros-Aarteil S."/>
            <person name="Calhoun S."/>
            <person name="Haridas S."/>
            <person name="Kuo A."/>
            <person name="Mondo S."/>
            <person name="Pangilinan J."/>
            <person name="Riley R."/>
            <person name="LaButti K."/>
            <person name="Andreopoulos B."/>
            <person name="Lipzen A."/>
            <person name="Chen C."/>
            <person name="Yan M."/>
            <person name="Daum C."/>
            <person name="Ng V."/>
            <person name="Clum A."/>
            <person name="Steindorff A."/>
            <person name="Ohm R.A."/>
            <person name="Martin F."/>
            <person name="Silar P."/>
            <person name="Natvig D.O."/>
            <person name="Lalanne C."/>
            <person name="Gautier V."/>
            <person name="Ament-Velasquez S.L."/>
            <person name="Kruys A."/>
            <person name="Hutchinson M.I."/>
            <person name="Powell A.J."/>
            <person name="Barry K."/>
            <person name="Miller A.N."/>
            <person name="Grigoriev I.V."/>
            <person name="Debuchy R."/>
            <person name="Gladieux P."/>
            <person name="Hiltunen Thoren M."/>
            <person name="Johannesson H."/>
        </authorList>
    </citation>
    <scope>NUCLEOTIDE SEQUENCE [LARGE SCALE GENOMIC DNA]</scope>
    <source>
        <strain evidence="3">CBS 284.82</strain>
    </source>
</reference>
<gene>
    <name evidence="2" type="ORF">C8A01DRAFT_44221</name>
</gene>
<dbReference type="EMBL" id="MU854336">
    <property type="protein sequence ID" value="KAK4042726.1"/>
    <property type="molecule type" value="Genomic_DNA"/>
</dbReference>
<dbReference type="Pfam" id="PF18648">
    <property type="entry name" value="ADPRTs_Tse2"/>
    <property type="match status" value="1"/>
</dbReference>
<dbReference type="InterPro" id="IPR041018">
    <property type="entry name" value="ADPRTs_Tse2"/>
</dbReference>
<name>A0AAN6SUM0_9PEZI</name>
<dbReference type="Proteomes" id="UP001303115">
    <property type="component" value="Unassembled WGS sequence"/>
</dbReference>
<accession>A0AAN6SUM0</accession>
<dbReference type="AlphaFoldDB" id="A0AAN6SUM0"/>
<feature type="domain" description="Tse2 ADP-ribosyltransferase toxin" evidence="1">
    <location>
        <begin position="46"/>
        <end position="187"/>
    </location>
</feature>
<keyword evidence="3" id="KW-1185">Reference proteome</keyword>
<organism evidence="2 3">
    <name type="scientific">Parachaetomium inaequale</name>
    <dbReference type="NCBI Taxonomy" id="2588326"/>
    <lineage>
        <taxon>Eukaryota</taxon>
        <taxon>Fungi</taxon>
        <taxon>Dikarya</taxon>
        <taxon>Ascomycota</taxon>
        <taxon>Pezizomycotina</taxon>
        <taxon>Sordariomycetes</taxon>
        <taxon>Sordariomycetidae</taxon>
        <taxon>Sordariales</taxon>
        <taxon>Chaetomiaceae</taxon>
        <taxon>Parachaetomium</taxon>
    </lineage>
</organism>
<evidence type="ECO:0000313" key="2">
    <source>
        <dbReference type="EMBL" id="KAK4042726.1"/>
    </source>
</evidence>
<evidence type="ECO:0000259" key="1">
    <source>
        <dbReference type="Pfam" id="PF18648"/>
    </source>
</evidence>
<comment type="caution">
    <text evidence="2">The sequence shown here is derived from an EMBL/GenBank/DDBJ whole genome shotgun (WGS) entry which is preliminary data.</text>
</comment>
<protein>
    <recommendedName>
        <fullName evidence="1">Tse2 ADP-ribosyltransferase toxin domain-containing protein</fullName>
    </recommendedName>
</protein>